<protein>
    <submittedName>
        <fullName evidence="2">Uncharacterized protein</fullName>
    </submittedName>
</protein>
<comment type="caution">
    <text evidence="2">The sequence shown here is derived from an EMBL/GenBank/DDBJ whole genome shotgun (WGS) entry which is preliminary data.</text>
</comment>
<accession>A0A6G0K3L8</accession>
<proteinExistence type="predicted"/>
<feature type="transmembrane region" description="Helical" evidence="1">
    <location>
        <begin position="206"/>
        <end position="228"/>
    </location>
</feature>
<evidence type="ECO:0000313" key="2">
    <source>
        <dbReference type="EMBL" id="KAE9075564.1"/>
    </source>
</evidence>
<evidence type="ECO:0000256" key="1">
    <source>
        <dbReference type="SAM" id="Phobius"/>
    </source>
</evidence>
<feature type="transmembrane region" description="Helical" evidence="1">
    <location>
        <begin position="42"/>
        <end position="66"/>
    </location>
</feature>
<feature type="transmembrane region" description="Helical" evidence="1">
    <location>
        <begin position="140"/>
        <end position="162"/>
    </location>
</feature>
<sequence>MRRPQLLVKLWEASQVELQGSYSDKRVAKLAKYTRETSSLRAWAVVLASPFPCLFVTFLIDAFPLADPSEGIAANKAFFVRHYLCLVMTTAMVIHQFRRGMQYMLPYPTKAFVRDSVVVAALTTGTLYVLGRTIGFPVPFSSLVLIPVWSFMTLFAMAIQWAKPVRENPFASTMIIAIYLVTTYFLPNREYYAIFQDMNESQLYGMLWRLLVYWFLQLLSLLCLNMLLQRILGLSPVRLLTFVLENQVDFVQIHLTYWLCYNAQCTLEHIGNCVFHCNSTHCVS</sequence>
<keyword evidence="1" id="KW-1133">Transmembrane helix</keyword>
<reference evidence="2 3" key="1">
    <citation type="submission" date="2018-09" db="EMBL/GenBank/DDBJ databases">
        <title>Genomic investigation of the strawberry pathogen Phytophthora fragariae indicates pathogenicity is determined by transcriptional variation in three key races.</title>
        <authorList>
            <person name="Adams T.M."/>
            <person name="Armitage A.D."/>
            <person name="Sobczyk M.K."/>
            <person name="Bates H.J."/>
            <person name="Dunwell J.M."/>
            <person name="Nellist C.F."/>
            <person name="Harrison R.J."/>
        </authorList>
    </citation>
    <scope>NUCLEOTIDE SEQUENCE [LARGE SCALE GENOMIC DNA]</scope>
    <source>
        <strain evidence="2 3">ONT-3</strain>
    </source>
</reference>
<keyword evidence="1" id="KW-0812">Transmembrane</keyword>
<gene>
    <name evidence="2" type="ORF">PF010_g24253</name>
</gene>
<evidence type="ECO:0000313" key="3">
    <source>
        <dbReference type="Proteomes" id="UP000488956"/>
    </source>
</evidence>
<name>A0A6G0K3L8_9STRA</name>
<dbReference type="EMBL" id="QXFX01002586">
    <property type="protein sequence ID" value="KAE9075564.1"/>
    <property type="molecule type" value="Genomic_DNA"/>
</dbReference>
<keyword evidence="1" id="KW-0472">Membrane</keyword>
<feature type="transmembrane region" description="Helical" evidence="1">
    <location>
        <begin position="169"/>
        <end position="186"/>
    </location>
</feature>
<organism evidence="2 3">
    <name type="scientific">Phytophthora fragariae</name>
    <dbReference type="NCBI Taxonomy" id="53985"/>
    <lineage>
        <taxon>Eukaryota</taxon>
        <taxon>Sar</taxon>
        <taxon>Stramenopiles</taxon>
        <taxon>Oomycota</taxon>
        <taxon>Peronosporomycetes</taxon>
        <taxon>Peronosporales</taxon>
        <taxon>Peronosporaceae</taxon>
        <taxon>Phytophthora</taxon>
    </lineage>
</organism>
<feature type="transmembrane region" description="Helical" evidence="1">
    <location>
        <begin position="117"/>
        <end position="134"/>
    </location>
</feature>
<dbReference type="Proteomes" id="UP000488956">
    <property type="component" value="Unassembled WGS sequence"/>
</dbReference>
<feature type="transmembrane region" description="Helical" evidence="1">
    <location>
        <begin position="78"/>
        <end position="97"/>
    </location>
</feature>
<dbReference type="AlphaFoldDB" id="A0A6G0K3L8"/>